<evidence type="ECO:0000313" key="1">
    <source>
        <dbReference type="EMBL" id="MBC5689299.1"/>
    </source>
</evidence>
<dbReference type="SUPFAM" id="SSF52218">
    <property type="entry name" value="Flavoproteins"/>
    <property type="match status" value="1"/>
</dbReference>
<evidence type="ECO:0008006" key="3">
    <source>
        <dbReference type="Google" id="ProtNLM"/>
    </source>
</evidence>
<dbReference type="Proteomes" id="UP000652477">
    <property type="component" value="Unassembled WGS sequence"/>
</dbReference>
<reference evidence="1" key="1">
    <citation type="submission" date="2020-08" db="EMBL/GenBank/DDBJ databases">
        <title>Genome public.</title>
        <authorList>
            <person name="Liu C."/>
            <person name="Sun Q."/>
        </authorList>
    </citation>
    <scope>NUCLEOTIDE SEQUENCE</scope>
    <source>
        <strain evidence="1">NSJ-55</strain>
    </source>
</reference>
<evidence type="ECO:0000313" key="2">
    <source>
        <dbReference type="Proteomes" id="UP000652477"/>
    </source>
</evidence>
<protein>
    <recommendedName>
        <fullName evidence="3">NAD(P)H-dependent oxidoreductase</fullName>
    </recommendedName>
</protein>
<gene>
    <name evidence="1" type="ORF">H8S37_10265</name>
</gene>
<sequence>MGKLLIINGSPRAPKSNSKKYGDILRKYWGEGIDVYSVISQKHEEVCKELGKYGDIVFVFPLYVDSLPAVLTNFMKQLEKIAARKENDLLKNLKVHILINCGFLEPEQNDTAIEIFQYFCAKNHLNYGMTLKIASGEAILTTPFAFLVKRKIKRFVKDIRAGKSRTLDISMPLTKKVFLGASTKYWLRYGEKFHTTEKQMRTMKIEDE</sequence>
<dbReference type="Gene3D" id="3.40.50.360">
    <property type="match status" value="1"/>
</dbReference>
<dbReference type="EMBL" id="JACOPF010000002">
    <property type="protein sequence ID" value="MBC5689299.1"/>
    <property type="molecule type" value="Genomic_DNA"/>
</dbReference>
<keyword evidence="2" id="KW-1185">Reference proteome</keyword>
<organism evidence="1 2">
    <name type="scientific">Mediterraneibacter hominis</name>
    <dbReference type="NCBI Taxonomy" id="2763054"/>
    <lineage>
        <taxon>Bacteria</taxon>
        <taxon>Bacillati</taxon>
        <taxon>Bacillota</taxon>
        <taxon>Clostridia</taxon>
        <taxon>Lachnospirales</taxon>
        <taxon>Lachnospiraceae</taxon>
        <taxon>Mediterraneibacter</taxon>
    </lineage>
</organism>
<dbReference type="InterPro" id="IPR029039">
    <property type="entry name" value="Flavoprotein-like_sf"/>
</dbReference>
<accession>A0A923LJB7</accession>
<comment type="caution">
    <text evidence="1">The sequence shown here is derived from an EMBL/GenBank/DDBJ whole genome shotgun (WGS) entry which is preliminary data.</text>
</comment>
<dbReference type="AlphaFoldDB" id="A0A923LJB7"/>
<proteinExistence type="predicted"/>
<name>A0A923LJB7_9FIRM</name>
<dbReference type="RefSeq" id="WP_186875973.1">
    <property type="nucleotide sequence ID" value="NZ_JACOPF010000002.1"/>
</dbReference>